<accession>A0A8J4CZN8</accession>
<dbReference type="EMBL" id="BNCP01000052">
    <property type="protein sequence ID" value="GIL89686.1"/>
    <property type="molecule type" value="Genomic_DNA"/>
</dbReference>
<protein>
    <recommendedName>
        <fullName evidence="2">Pherophorin domain-containing protein</fullName>
    </recommendedName>
</protein>
<sequence length="246" mass="25854">SLPPSVPLLPANSARAFPPPMSPRQRKSSPPPPASPIASNPPPPSAAGNRSPKVPKSPKVFRPPQPRSPPSPFVSNDFLVSGFPFSSCDYRDAAMSSYRLSPPRGPRNMTPSSATYCFTLMSGAAPVDTANRCAQMTPDKITFIINAACAAEVPRAISKTTVNGVRVSPTFSHKNWNDRTYGLMTIGKFAAANASNGIVVCMALARRSSCGTPAGLCYGSSCVYSLFNSDNSCCPVSQVTAAPSAR</sequence>
<organism evidence="3 4">
    <name type="scientific">Volvox reticuliferus</name>
    <dbReference type="NCBI Taxonomy" id="1737510"/>
    <lineage>
        <taxon>Eukaryota</taxon>
        <taxon>Viridiplantae</taxon>
        <taxon>Chlorophyta</taxon>
        <taxon>core chlorophytes</taxon>
        <taxon>Chlorophyceae</taxon>
        <taxon>CS clade</taxon>
        <taxon>Chlamydomonadales</taxon>
        <taxon>Volvocaceae</taxon>
        <taxon>Volvox</taxon>
    </lineage>
</organism>
<proteinExistence type="predicted"/>
<keyword evidence="4" id="KW-1185">Reference proteome</keyword>
<reference evidence="3" key="1">
    <citation type="journal article" date="2021" name="Proc. Natl. Acad. Sci. U.S.A.">
        <title>Three genomes in the algal genus Volvox reveal the fate of a haploid sex-determining region after a transition to homothallism.</title>
        <authorList>
            <person name="Yamamoto K."/>
            <person name="Hamaji T."/>
            <person name="Kawai-Toyooka H."/>
            <person name="Matsuzaki R."/>
            <person name="Takahashi F."/>
            <person name="Nishimura Y."/>
            <person name="Kawachi M."/>
            <person name="Noguchi H."/>
            <person name="Minakuchi Y."/>
            <person name="Umen J.G."/>
            <person name="Toyoda A."/>
            <person name="Nozaki H."/>
        </authorList>
    </citation>
    <scope>NUCLEOTIDE SEQUENCE</scope>
    <source>
        <strain evidence="3">NIES-3786</strain>
    </source>
</reference>
<dbReference type="AlphaFoldDB" id="A0A8J4CZN8"/>
<feature type="domain" description="Pherophorin" evidence="2">
    <location>
        <begin position="83"/>
        <end position="235"/>
    </location>
</feature>
<evidence type="ECO:0000259" key="2">
    <source>
        <dbReference type="Pfam" id="PF12499"/>
    </source>
</evidence>
<dbReference type="Proteomes" id="UP000747110">
    <property type="component" value="Unassembled WGS sequence"/>
</dbReference>
<evidence type="ECO:0000313" key="3">
    <source>
        <dbReference type="EMBL" id="GIL89686.1"/>
    </source>
</evidence>
<evidence type="ECO:0000256" key="1">
    <source>
        <dbReference type="SAM" id="MobiDB-lite"/>
    </source>
</evidence>
<dbReference type="OrthoDB" id="533316at2759"/>
<dbReference type="Pfam" id="PF12499">
    <property type="entry name" value="DUF3707"/>
    <property type="match status" value="1"/>
</dbReference>
<feature type="compositionally biased region" description="Pro residues" evidence="1">
    <location>
        <begin position="29"/>
        <end position="45"/>
    </location>
</feature>
<feature type="compositionally biased region" description="Pro residues" evidence="1">
    <location>
        <begin position="61"/>
        <end position="72"/>
    </location>
</feature>
<evidence type="ECO:0000313" key="4">
    <source>
        <dbReference type="Proteomes" id="UP000747110"/>
    </source>
</evidence>
<gene>
    <name evidence="3" type="ORF">Vretifemale_17462</name>
</gene>
<feature type="compositionally biased region" description="Low complexity" evidence="1">
    <location>
        <begin position="46"/>
        <end position="60"/>
    </location>
</feature>
<feature type="region of interest" description="Disordered" evidence="1">
    <location>
        <begin position="1"/>
        <end position="73"/>
    </location>
</feature>
<comment type="caution">
    <text evidence="3">The sequence shown here is derived from an EMBL/GenBank/DDBJ whole genome shotgun (WGS) entry which is preliminary data.</text>
</comment>
<feature type="non-terminal residue" evidence="3">
    <location>
        <position position="1"/>
    </location>
</feature>
<name>A0A8J4CZN8_9CHLO</name>
<dbReference type="InterPro" id="IPR024616">
    <property type="entry name" value="Pherophorin"/>
</dbReference>